<dbReference type="AlphaFoldDB" id="A0A178IQ93"/>
<name>A0A178IQ93_9BACT</name>
<reference evidence="12 13" key="1">
    <citation type="submission" date="2016-01" db="EMBL/GenBank/DDBJ databases">
        <title>High potential of lignocellulose degradation of a new Verrucomicrobia species.</title>
        <authorList>
            <person name="Wang Y."/>
            <person name="Shi Y."/>
            <person name="Qiu Z."/>
            <person name="Liu S."/>
            <person name="Yang H."/>
        </authorList>
    </citation>
    <scope>NUCLEOTIDE SEQUENCE [LARGE SCALE GENOMIC DNA]</scope>
    <source>
        <strain evidence="12 13">TSB47</strain>
    </source>
</reference>
<evidence type="ECO:0000259" key="11">
    <source>
        <dbReference type="Pfam" id="PF07715"/>
    </source>
</evidence>
<accession>A0A178IQ93</accession>
<comment type="subcellular location">
    <subcellularLocation>
        <location evidence="1">Cell outer membrane</location>
        <topology evidence="1">Multi-pass membrane protein</topology>
    </subcellularLocation>
</comment>
<dbReference type="RefSeq" id="WP_068773226.1">
    <property type="nucleotide sequence ID" value="NZ_CP109796.1"/>
</dbReference>
<organism evidence="12 13">
    <name type="scientific">Termitidicoccus mucosus</name>
    <dbReference type="NCBI Taxonomy" id="1184151"/>
    <lineage>
        <taxon>Bacteria</taxon>
        <taxon>Pseudomonadati</taxon>
        <taxon>Verrucomicrobiota</taxon>
        <taxon>Opitutia</taxon>
        <taxon>Opitutales</taxon>
        <taxon>Opitutaceae</taxon>
        <taxon>Termitidicoccus</taxon>
    </lineage>
</organism>
<dbReference type="InterPro" id="IPR012910">
    <property type="entry name" value="Plug_dom"/>
</dbReference>
<evidence type="ECO:0000256" key="9">
    <source>
        <dbReference type="ARBA" id="ARBA00023136"/>
    </source>
</evidence>
<dbReference type="GO" id="GO:0006826">
    <property type="term" value="P:iron ion transport"/>
    <property type="evidence" value="ECO:0007669"/>
    <property type="project" value="UniProtKB-KW"/>
</dbReference>
<dbReference type="InterPro" id="IPR037066">
    <property type="entry name" value="Plug_dom_sf"/>
</dbReference>
<dbReference type="STRING" id="1184151.AW736_26095"/>
<keyword evidence="3" id="KW-1134">Transmembrane beta strand</keyword>
<keyword evidence="9" id="KW-0472">Membrane</keyword>
<feature type="domain" description="TonB-dependent receptor plug" evidence="11">
    <location>
        <begin position="31"/>
        <end position="153"/>
    </location>
</feature>
<dbReference type="PANTHER" id="PTHR32552">
    <property type="entry name" value="FERRICHROME IRON RECEPTOR-RELATED"/>
    <property type="match status" value="1"/>
</dbReference>
<protein>
    <recommendedName>
        <fullName evidence="11">TonB-dependent receptor plug domain-containing protein</fullName>
    </recommendedName>
</protein>
<evidence type="ECO:0000256" key="5">
    <source>
        <dbReference type="ARBA" id="ARBA00022692"/>
    </source>
</evidence>
<dbReference type="InterPro" id="IPR039426">
    <property type="entry name" value="TonB-dep_rcpt-like"/>
</dbReference>
<keyword evidence="4" id="KW-0410">Iron transport</keyword>
<keyword evidence="13" id="KW-1185">Reference proteome</keyword>
<keyword evidence="7" id="KW-0406">Ion transport</keyword>
<gene>
    <name evidence="12" type="ORF">AW736_26095</name>
</gene>
<dbReference type="EMBL" id="LRRQ01000002">
    <property type="protein sequence ID" value="OAM91938.1"/>
    <property type="molecule type" value="Genomic_DNA"/>
</dbReference>
<keyword evidence="6" id="KW-0408">Iron</keyword>
<evidence type="ECO:0000313" key="13">
    <source>
        <dbReference type="Proteomes" id="UP000078486"/>
    </source>
</evidence>
<evidence type="ECO:0000256" key="1">
    <source>
        <dbReference type="ARBA" id="ARBA00004571"/>
    </source>
</evidence>
<dbReference type="SUPFAM" id="SSF56935">
    <property type="entry name" value="Porins"/>
    <property type="match status" value="2"/>
</dbReference>
<dbReference type="Proteomes" id="UP000078486">
    <property type="component" value="Unassembled WGS sequence"/>
</dbReference>
<dbReference type="Gene3D" id="2.170.130.10">
    <property type="entry name" value="TonB-dependent receptor, plug domain"/>
    <property type="match status" value="1"/>
</dbReference>
<evidence type="ECO:0000313" key="12">
    <source>
        <dbReference type="EMBL" id="OAM91938.1"/>
    </source>
</evidence>
<dbReference type="InterPro" id="IPR036942">
    <property type="entry name" value="Beta-barrel_TonB_sf"/>
</dbReference>
<dbReference type="PANTHER" id="PTHR32552:SF81">
    <property type="entry name" value="TONB-DEPENDENT OUTER MEMBRANE RECEPTOR"/>
    <property type="match status" value="1"/>
</dbReference>
<evidence type="ECO:0000256" key="3">
    <source>
        <dbReference type="ARBA" id="ARBA00022452"/>
    </source>
</evidence>
<keyword evidence="8" id="KW-0798">TonB box</keyword>
<evidence type="ECO:0000256" key="4">
    <source>
        <dbReference type="ARBA" id="ARBA00022496"/>
    </source>
</evidence>
<sequence>MLSPFEVDATREKGYFAENTLAGSRMRTNIADLGAAITVVTKQQLEDTASLDVNDVFRYELGTEGSSTYTPSVLTSKGDGPADVIAGASFGTSPVASTNATANRVRGLGSPSFALNYYQAIAQIPFDSYNANSVEINRGANSMLFGMGSPAGIVNMSMAQAEIGKNKAQVQIRIDDRGSERASLSFNKTLIAGKLAIYGALLYNDQQFERKPSYDITRRQYGAITYKPFKSTKLTASIEGYSNDNNRPNNYTPIDGVSVWRNAGSPYYDDARRLIVRNKDGVREEIPVAYSAYSSNAEEVISFVESKGYSVERLYSNTSYPSLMTGAQITNPLDGKKYSIFGGLPAAYTTYGSSLYIPSMSTYANSRLLQNIVDGNLSAMQVLTGYNPRTGWNGATALTDSFTTTYGEGTADKPYIYDTPYANIYSRLTTYGGTADGYVSNNNVNGMFAYTYPGVTDSSVYDWRHVNTLQMNYGRQRNTTYNLELEQEIIPGLLHFSAGWFRQDFDSKTSYTVAQQNSAYLYVDTDMYTTTGELNPNFGKAYLQDYDPDRYDHSITTDQYRAMLAFTPDFTKNKNWTKWLGRHQLLGLASYYDQEEQTLRRRLAYIGGDDLATIRYKNNTTTAGWAYQSAATTIRRYYLSSDGNGVVNQASGKIGSLDDDTYHAPIQTFNYQTGQYEIAEADMYWNVFNANSGRSARKLTSYSGAWTAYLWDDRVIATAGVRRDINRTRNDADLTTNPERFVDGIYQYWKRPWNNWSRLSGTTSTVGAVIRPFTGWEFIEKRAGDSLLWEFVRNLGFSYNKSDNFDAPTSTAVDFFGTVLPKPQGKSEDYGVQVSLFKDKLFARVTWFESTNENSVLGGATATAIQRLWNHMDTTAYRSWLSTIYMLADGADPAAQANDTTATQWWQPYVENGAYSDPAKVEAMQKWVGEHWVGGSTDYKYYTNLPGSLGGTGSTKAKGTEVAIQYNPLPNWTLKFNASKNTSVTSNVLKELKAWEAVRMQVWDAANARALFEELAAAGKSSSIYTIAQLTSPDGISLYNVTDRKMVLVNNGDYKSDFWASHDYRDTSGNATTVSTTNGYGWYTNQAYYDSAYTPFKLQGLATEGQEVADQRKYNFSFLTNYSFDRGFLKGWAVGGAQRYASKAIIGYYGKASGNNKDLSDNPLLDMIDVSRPIYDDPVWYTDLWVSYTCKIFNDKVRMKLQLNVADVFQDGELRPTAVNYDGTPYAYRIVDPRQFILTATFDF</sequence>
<evidence type="ECO:0000256" key="8">
    <source>
        <dbReference type="ARBA" id="ARBA00023077"/>
    </source>
</evidence>
<evidence type="ECO:0000256" key="10">
    <source>
        <dbReference type="ARBA" id="ARBA00023237"/>
    </source>
</evidence>
<keyword evidence="5" id="KW-0812">Transmembrane</keyword>
<evidence type="ECO:0000256" key="6">
    <source>
        <dbReference type="ARBA" id="ARBA00023004"/>
    </source>
</evidence>
<evidence type="ECO:0000256" key="2">
    <source>
        <dbReference type="ARBA" id="ARBA00022448"/>
    </source>
</evidence>
<proteinExistence type="predicted"/>
<keyword evidence="2" id="KW-0813">Transport</keyword>
<comment type="caution">
    <text evidence="12">The sequence shown here is derived from an EMBL/GenBank/DDBJ whole genome shotgun (WGS) entry which is preliminary data.</text>
</comment>
<keyword evidence="10" id="KW-0998">Cell outer membrane</keyword>
<dbReference type="Gene3D" id="2.40.170.20">
    <property type="entry name" value="TonB-dependent receptor, beta-barrel domain"/>
    <property type="match status" value="1"/>
</dbReference>
<evidence type="ECO:0000256" key="7">
    <source>
        <dbReference type="ARBA" id="ARBA00023065"/>
    </source>
</evidence>
<dbReference type="GO" id="GO:0009279">
    <property type="term" value="C:cell outer membrane"/>
    <property type="evidence" value="ECO:0007669"/>
    <property type="project" value="UniProtKB-SubCell"/>
</dbReference>
<dbReference type="Pfam" id="PF07715">
    <property type="entry name" value="Plug"/>
    <property type="match status" value="1"/>
</dbReference>